<reference evidence="3" key="1">
    <citation type="journal article" date="2019" name="Int. J. Syst. Evol. Microbiol.">
        <title>The Global Catalogue of Microorganisms (GCM) 10K type strain sequencing project: providing services to taxonomists for standard genome sequencing and annotation.</title>
        <authorList>
            <consortium name="The Broad Institute Genomics Platform"/>
            <consortium name="The Broad Institute Genome Sequencing Center for Infectious Disease"/>
            <person name="Wu L."/>
            <person name="Ma J."/>
        </authorList>
    </citation>
    <scope>NUCLEOTIDE SEQUENCE [LARGE SCALE GENOMIC DNA]</scope>
    <source>
        <strain evidence="3">NBRC 101365</strain>
    </source>
</reference>
<protein>
    <recommendedName>
        <fullName evidence="4">SHOCT domain-containing protein</fullName>
    </recommendedName>
</protein>
<keyword evidence="3" id="KW-1185">Reference proteome</keyword>
<accession>A0ABQ6CLI7</accession>
<feature type="compositionally biased region" description="Polar residues" evidence="1">
    <location>
        <begin position="163"/>
        <end position="183"/>
    </location>
</feature>
<evidence type="ECO:0000313" key="2">
    <source>
        <dbReference type="EMBL" id="GLS21035.1"/>
    </source>
</evidence>
<feature type="compositionally biased region" description="Basic and acidic residues" evidence="1">
    <location>
        <begin position="187"/>
        <end position="196"/>
    </location>
</feature>
<proteinExistence type="predicted"/>
<dbReference type="RefSeq" id="WP_284314102.1">
    <property type="nucleotide sequence ID" value="NZ_BSPC01000039.1"/>
</dbReference>
<name>A0ABQ6CLI7_9HYPH</name>
<evidence type="ECO:0000256" key="1">
    <source>
        <dbReference type="SAM" id="MobiDB-lite"/>
    </source>
</evidence>
<dbReference type="EMBL" id="BSPC01000039">
    <property type="protein sequence ID" value="GLS21035.1"/>
    <property type="molecule type" value="Genomic_DNA"/>
</dbReference>
<evidence type="ECO:0000313" key="3">
    <source>
        <dbReference type="Proteomes" id="UP001156882"/>
    </source>
</evidence>
<feature type="region of interest" description="Disordered" evidence="1">
    <location>
        <begin position="84"/>
        <end position="134"/>
    </location>
</feature>
<feature type="region of interest" description="Disordered" evidence="1">
    <location>
        <begin position="163"/>
        <end position="196"/>
    </location>
</feature>
<dbReference type="Proteomes" id="UP001156882">
    <property type="component" value="Unassembled WGS sequence"/>
</dbReference>
<sequence length="196" mass="20692">MTGDQAASSVDAIAKKFGVSTDAVNAALAALRRGDGSMAQFSHADFGGMAQWSSGGMSMVGDMFNSVMKDKLNGVMQALANGLGNRSIGHEQPGSSSGKDEGSGERNRGRSAQASRWPAEFGDPSSSGSQNDMHYAFFPSSKRLAIEENGRTAFYDTGDHQISGVSQQQSDSRSIRFQSQNGPVSLHDLKPVDPPN</sequence>
<organism evidence="2 3">
    <name type="scientific">Labrys miyagiensis</name>
    <dbReference type="NCBI Taxonomy" id="346912"/>
    <lineage>
        <taxon>Bacteria</taxon>
        <taxon>Pseudomonadati</taxon>
        <taxon>Pseudomonadota</taxon>
        <taxon>Alphaproteobacteria</taxon>
        <taxon>Hyphomicrobiales</taxon>
        <taxon>Xanthobacteraceae</taxon>
        <taxon>Labrys</taxon>
    </lineage>
</organism>
<evidence type="ECO:0008006" key="4">
    <source>
        <dbReference type="Google" id="ProtNLM"/>
    </source>
</evidence>
<gene>
    <name evidence="2" type="ORF">GCM10007874_40520</name>
</gene>
<comment type="caution">
    <text evidence="2">The sequence shown here is derived from an EMBL/GenBank/DDBJ whole genome shotgun (WGS) entry which is preliminary data.</text>
</comment>
<feature type="compositionally biased region" description="Basic and acidic residues" evidence="1">
    <location>
        <begin position="98"/>
        <end position="108"/>
    </location>
</feature>